<dbReference type="EMBL" id="BLPF01000003">
    <property type="protein sequence ID" value="GFJ83856.1"/>
    <property type="molecule type" value="Genomic_DNA"/>
</dbReference>
<dbReference type="Proteomes" id="UP000482800">
    <property type="component" value="Unassembled WGS sequence"/>
</dbReference>
<name>A0A6V8KPT6_9ACTN</name>
<dbReference type="RefSeq" id="WP_218579476.1">
    <property type="nucleotide sequence ID" value="NZ_BAABGO010000030.1"/>
</dbReference>
<sequence length="54" mass="6024">MDFANTVYRRWPELGADLFNNVEALTTWLARAGLLPAAGGFTDRCRARRGVRVA</sequence>
<proteinExistence type="predicted"/>
<dbReference type="Pfam" id="PF07336">
    <property type="entry name" value="ABATE"/>
    <property type="match status" value="1"/>
</dbReference>
<reference evidence="1 2" key="1">
    <citation type="submission" date="2020-03" db="EMBL/GenBank/DDBJ databases">
        <title>Whole genome shotgun sequence of Phytohabitans houttuyneae NBRC 108639.</title>
        <authorList>
            <person name="Komaki H."/>
            <person name="Tamura T."/>
        </authorList>
    </citation>
    <scope>NUCLEOTIDE SEQUENCE [LARGE SCALE GENOMIC DNA]</scope>
    <source>
        <strain evidence="1 2">NBRC 108639</strain>
    </source>
</reference>
<dbReference type="AlphaFoldDB" id="A0A6V8KPT6"/>
<reference evidence="1 2" key="2">
    <citation type="submission" date="2020-03" db="EMBL/GenBank/DDBJ databases">
        <authorList>
            <person name="Ichikawa N."/>
            <person name="Kimura A."/>
            <person name="Kitahashi Y."/>
            <person name="Uohara A."/>
        </authorList>
    </citation>
    <scope>NUCLEOTIDE SEQUENCE [LARGE SCALE GENOMIC DNA]</scope>
    <source>
        <strain evidence="1 2">NBRC 108639</strain>
    </source>
</reference>
<accession>A0A6V8KPT6</accession>
<dbReference type="InterPro" id="IPR010852">
    <property type="entry name" value="ABATE"/>
</dbReference>
<evidence type="ECO:0000313" key="2">
    <source>
        <dbReference type="Proteomes" id="UP000482800"/>
    </source>
</evidence>
<gene>
    <name evidence="1" type="ORF">Phou_080360</name>
</gene>
<comment type="caution">
    <text evidence="1">The sequence shown here is derived from an EMBL/GenBank/DDBJ whole genome shotgun (WGS) entry which is preliminary data.</text>
</comment>
<organism evidence="1 2">
    <name type="scientific">Phytohabitans houttuyneae</name>
    <dbReference type="NCBI Taxonomy" id="1076126"/>
    <lineage>
        <taxon>Bacteria</taxon>
        <taxon>Bacillati</taxon>
        <taxon>Actinomycetota</taxon>
        <taxon>Actinomycetes</taxon>
        <taxon>Micromonosporales</taxon>
        <taxon>Micromonosporaceae</taxon>
    </lineage>
</organism>
<keyword evidence="2" id="KW-1185">Reference proteome</keyword>
<dbReference type="InterPro" id="IPR023286">
    <property type="entry name" value="ABATE_dom_sf"/>
</dbReference>
<protein>
    <submittedName>
        <fullName evidence="1">Uncharacterized protein</fullName>
    </submittedName>
</protein>
<evidence type="ECO:0000313" key="1">
    <source>
        <dbReference type="EMBL" id="GFJ83856.1"/>
    </source>
</evidence>
<dbReference type="SUPFAM" id="SSF160904">
    <property type="entry name" value="Jann2411-like"/>
    <property type="match status" value="1"/>
</dbReference>